<comment type="caution">
    <text evidence="3">The sequence shown here is derived from an EMBL/GenBank/DDBJ whole genome shotgun (WGS) entry which is preliminary data.</text>
</comment>
<evidence type="ECO:0000313" key="4">
    <source>
        <dbReference type="Proteomes" id="UP000305267"/>
    </source>
</evidence>
<dbReference type="Pfam" id="PF14690">
    <property type="entry name" value="Zn_ribbon_ISL3"/>
    <property type="match status" value="1"/>
</dbReference>
<dbReference type="Pfam" id="PF01610">
    <property type="entry name" value="DDE_Tnp_ISL3"/>
    <property type="match status" value="1"/>
</dbReference>
<accession>A0A5C4L8L7</accession>
<dbReference type="AlphaFoldDB" id="A0A5C4L8L7"/>
<name>A0A5C4L8L7_9HYPH</name>
<dbReference type="InterPro" id="IPR029261">
    <property type="entry name" value="Transposase_Znf"/>
</dbReference>
<proteinExistence type="predicted"/>
<reference evidence="3 4" key="1">
    <citation type="submission" date="2019-06" db="EMBL/GenBank/DDBJ databases">
        <title>Genome of Methylobacterium sp. 17Sr1-39.</title>
        <authorList>
            <person name="Seo T."/>
        </authorList>
    </citation>
    <scope>NUCLEOTIDE SEQUENCE [LARGE SCALE GENOMIC DNA]</scope>
    <source>
        <strain evidence="3 4">17Sr1-39</strain>
    </source>
</reference>
<evidence type="ECO:0000259" key="1">
    <source>
        <dbReference type="Pfam" id="PF01610"/>
    </source>
</evidence>
<dbReference type="Proteomes" id="UP000305267">
    <property type="component" value="Unassembled WGS sequence"/>
</dbReference>
<organism evidence="3 4">
    <name type="scientific">Methylobacterium terricola</name>
    <dbReference type="NCBI Taxonomy" id="2583531"/>
    <lineage>
        <taxon>Bacteria</taxon>
        <taxon>Pseudomonadati</taxon>
        <taxon>Pseudomonadota</taxon>
        <taxon>Alphaproteobacteria</taxon>
        <taxon>Hyphomicrobiales</taxon>
        <taxon>Methylobacteriaceae</taxon>
        <taxon>Methylobacterium</taxon>
    </lineage>
</organism>
<dbReference type="NCBIfam" id="NF033550">
    <property type="entry name" value="transpos_ISL3"/>
    <property type="match status" value="1"/>
</dbReference>
<dbReference type="PANTHER" id="PTHR33498:SF1">
    <property type="entry name" value="TRANSPOSASE FOR INSERTION SEQUENCE ELEMENT IS1557"/>
    <property type="match status" value="1"/>
</dbReference>
<dbReference type="InterPro" id="IPR047951">
    <property type="entry name" value="Transpos_ISL3"/>
</dbReference>
<protein>
    <submittedName>
        <fullName evidence="3">ISL3 family transposase</fullName>
    </submittedName>
</protein>
<evidence type="ECO:0000259" key="2">
    <source>
        <dbReference type="Pfam" id="PF14690"/>
    </source>
</evidence>
<dbReference type="EMBL" id="VDDA01000026">
    <property type="protein sequence ID" value="TNC08194.1"/>
    <property type="molecule type" value="Genomic_DNA"/>
</dbReference>
<dbReference type="OrthoDB" id="46712at2"/>
<dbReference type="PANTHER" id="PTHR33498">
    <property type="entry name" value="TRANSPOSASE FOR INSERTION SEQUENCE ELEMENT IS1557"/>
    <property type="match status" value="1"/>
</dbReference>
<feature type="domain" description="Transposase IS204/IS1001/IS1096/IS1165 zinc-finger" evidence="2">
    <location>
        <begin position="34"/>
        <end position="76"/>
    </location>
</feature>
<gene>
    <name evidence="3" type="ORF">FF100_30280</name>
</gene>
<keyword evidence="4" id="KW-1185">Reference proteome</keyword>
<feature type="domain" description="Transposase IS204/IS1001/IS1096/IS1165 DDE" evidence="1">
    <location>
        <begin position="151"/>
        <end position="242"/>
    </location>
</feature>
<evidence type="ECO:0000313" key="3">
    <source>
        <dbReference type="EMBL" id="TNC08194.1"/>
    </source>
</evidence>
<dbReference type="InterPro" id="IPR002560">
    <property type="entry name" value="Transposase_DDE"/>
</dbReference>
<sequence length="397" mass="43478">MNIPFAISECRVARFVERHEDHLVIPMRLDAADGRCPDCGRASWSVHSRYHRQPVDLPVSTSQTRLRIEGRRFYCLNPTCRRRTFAEAPLSLRAPGARGGLARRRPGSTSPAAVQAGARLFAHLHTPASRAAVLRLVTRLPMPDALAPIRVGIDDWAIRKGCRYGTIVVDLDRHRVVDLLSDHTAPTVAGWLERQSGVALVARDRSTEYARGASLGAPQAQQVADRWHLLTTMRQAVERGLHGAHARLRILPPLPGSAVRPTRRDHAIARSTPELEAGAQSRIRWQALHDGPSPEAQGPPIDFVRSAEGEALGEGDAPRHFVGGEVQAAERDDACWIRGAAVLEHEVGLDGPSPVRIGRAHHAGQPHGRMRCNTSSTSLGHTLKPLALIMRFSRSTT</sequence>